<feature type="compositionally biased region" description="Low complexity" evidence="19">
    <location>
        <begin position="214"/>
        <end position="231"/>
    </location>
</feature>
<dbReference type="OrthoDB" id="5546837at2759"/>
<feature type="compositionally biased region" description="Basic and acidic residues" evidence="19">
    <location>
        <begin position="147"/>
        <end position="179"/>
    </location>
</feature>
<evidence type="ECO:0000256" key="6">
    <source>
        <dbReference type="ARBA" id="ARBA00022490"/>
    </source>
</evidence>
<dbReference type="GO" id="GO:0042729">
    <property type="term" value="C:DASH complex"/>
    <property type="evidence" value="ECO:0007669"/>
    <property type="project" value="InterPro"/>
</dbReference>
<keyword evidence="16" id="KW-0137">Centromere</keyword>
<evidence type="ECO:0000256" key="10">
    <source>
        <dbReference type="ARBA" id="ARBA00022829"/>
    </source>
</evidence>
<dbReference type="Pfam" id="PF08651">
    <property type="entry name" value="DASH_Duo1"/>
    <property type="match status" value="1"/>
</dbReference>
<evidence type="ECO:0000256" key="19">
    <source>
        <dbReference type="SAM" id="MobiDB-lite"/>
    </source>
</evidence>
<keyword evidence="9" id="KW-0498">Mitosis</keyword>
<evidence type="ECO:0000313" key="22">
    <source>
        <dbReference type="Proteomes" id="UP000234254"/>
    </source>
</evidence>
<dbReference type="RefSeq" id="XP_024696786.1">
    <property type="nucleotide sequence ID" value="XM_024838485.1"/>
</dbReference>
<comment type="subcellular location">
    <subcellularLocation>
        <location evidence="3">Chromosome</location>
        <location evidence="3">Centromere</location>
        <location evidence="3">Kinetochore</location>
    </subcellularLocation>
    <subcellularLocation>
        <location evidence="2">Cytoplasm</location>
        <location evidence="2">Cytoskeleton</location>
        <location evidence="2">Spindle</location>
    </subcellularLocation>
    <subcellularLocation>
        <location evidence="1">Nucleus</location>
    </subcellularLocation>
</comment>
<keyword evidence="20" id="KW-0472">Membrane</keyword>
<keyword evidence="22" id="KW-1185">Reference proteome</keyword>
<evidence type="ECO:0000256" key="2">
    <source>
        <dbReference type="ARBA" id="ARBA00004186"/>
    </source>
</evidence>
<protein>
    <recommendedName>
        <fullName evidence="17">DASH complex subunit DUO1</fullName>
    </recommendedName>
    <alternativeName>
        <fullName evidence="18">Outer kinetochore protein DUO1</fullName>
    </alternativeName>
</protein>
<feature type="region of interest" description="Disordered" evidence="19">
    <location>
        <begin position="144"/>
        <end position="249"/>
    </location>
</feature>
<comment type="similarity">
    <text evidence="4">Belongs to the DASH complex DUO1 family.</text>
</comment>
<evidence type="ECO:0000256" key="18">
    <source>
        <dbReference type="ARBA" id="ARBA00044358"/>
    </source>
</evidence>
<keyword evidence="20" id="KW-0812">Transmembrane</keyword>
<feature type="region of interest" description="Disordered" evidence="19">
    <location>
        <begin position="1"/>
        <end position="56"/>
    </location>
</feature>
<evidence type="ECO:0000256" key="7">
    <source>
        <dbReference type="ARBA" id="ARBA00022618"/>
    </source>
</evidence>
<evidence type="ECO:0000256" key="15">
    <source>
        <dbReference type="ARBA" id="ARBA00023306"/>
    </source>
</evidence>
<feature type="transmembrane region" description="Helical" evidence="20">
    <location>
        <begin position="400"/>
        <end position="418"/>
    </location>
</feature>
<dbReference type="EMBL" id="MSFM01000001">
    <property type="protein sequence ID" value="PKY08192.1"/>
    <property type="molecule type" value="Genomic_DNA"/>
</dbReference>
<proteinExistence type="inferred from homology"/>
<evidence type="ECO:0000256" key="8">
    <source>
        <dbReference type="ARBA" id="ARBA00022701"/>
    </source>
</evidence>
<evidence type="ECO:0000256" key="14">
    <source>
        <dbReference type="ARBA" id="ARBA00023242"/>
    </source>
</evidence>
<name>A0A2I1DE77_ASPC2</name>
<evidence type="ECO:0000256" key="17">
    <source>
        <dbReference type="ARBA" id="ARBA00044152"/>
    </source>
</evidence>
<dbReference type="Proteomes" id="UP000234254">
    <property type="component" value="Unassembled WGS sequence"/>
</dbReference>
<dbReference type="GO" id="GO:0072686">
    <property type="term" value="C:mitotic spindle"/>
    <property type="evidence" value="ECO:0007669"/>
    <property type="project" value="InterPro"/>
</dbReference>
<dbReference type="PANTHER" id="PTHR28216">
    <property type="entry name" value="DASH COMPLEX SUBUNIT DUO1"/>
    <property type="match status" value="1"/>
</dbReference>
<feature type="transmembrane region" description="Helical" evidence="20">
    <location>
        <begin position="424"/>
        <end position="442"/>
    </location>
</feature>
<dbReference type="PANTHER" id="PTHR28216:SF1">
    <property type="entry name" value="DASH COMPLEX SUBUNIT DUO1"/>
    <property type="match status" value="1"/>
</dbReference>
<evidence type="ECO:0000256" key="16">
    <source>
        <dbReference type="ARBA" id="ARBA00023328"/>
    </source>
</evidence>
<keyword evidence="15" id="KW-0131">Cell cycle</keyword>
<keyword evidence="5" id="KW-0158">Chromosome</keyword>
<evidence type="ECO:0000256" key="9">
    <source>
        <dbReference type="ARBA" id="ARBA00022776"/>
    </source>
</evidence>
<keyword evidence="10" id="KW-0159">Chromosome partition</keyword>
<keyword evidence="12" id="KW-0175">Coiled coil</keyword>
<dbReference type="InterPro" id="IPR013960">
    <property type="entry name" value="DASH_Duo1"/>
</dbReference>
<comment type="caution">
    <text evidence="21">The sequence shown here is derived from an EMBL/GenBank/DDBJ whole genome shotgun (WGS) entry which is preliminary data.</text>
</comment>
<dbReference type="GO" id="GO:0000278">
    <property type="term" value="P:mitotic cell cycle"/>
    <property type="evidence" value="ECO:0007669"/>
    <property type="project" value="InterPro"/>
</dbReference>
<keyword evidence="13" id="KW-0206">Cytoskeleton</keyword>
<evidence type="ECO:0000256" key="3">
    <source>
        <dbReference type="ARBA" id="ARBA00004629"/>
    </source>
</evidence>
<feature type="transmembrane region" description="Helical" evidence="20">
    <location>
        <begin position="371"/>
        <end position="388"/>
    </location>
</feature>
<gene>
    <name evidence="21" type="ORF">P168DRAFT_300945</name>
</gene>
<accession>A0A2I1DE77</accession>
<feature type="compositionally biased region" description="Basic and acidic residues" evidence="19">
    <location>
        <begin position="1"/>
        <end position="15"/>
    </location>
</feature>
<keyword evidence="14" id="KW-0539">Nucleus</keyword>
<dbReference type="VEuPathDB" id="FungiDB:P168DRAFT_300945"/>
<keyword evidence="6" id="KW-0963">Cytoplasm</keyword>
<evidence type="ECO:0000256" key="12">
    <source>
        <dbReference type="ARBA" id="ARBA00023054"/>
    </source>
</evidence>
<evidence type="ECO:0000256" key="11">
    <source>
        <dbReference type="ARBA" id="ARBA00022838"/>
    </source>
</evidence>
<keyword evidence="8" id="KW-0493">Microtubule</keyword>
<keyword evidence="7" id="KW-0132">Cell division</keyword>
<evidence type="ECO:0000256" key="5">
    <source>
        <dbReference type="ARBA" id="ARBA00022454"/>
    </source>
</evidence>
<keyword evidence="11" id="KW-0995">Kinetochore</keyword>
<reference evidence="21" key="1">
    <citation type="submission" date="2016-12" db="EMBL/GenBank/DDBJ databases">
        <title>The genomes of Aspergillus section Nigri reveals drivers in fungal speciation.</title>
        <authorList>
            <consortium name="DOE Joint Genome Institute"/>
            <person name="Vesth T.C."/>
            <person name="Nybo J."/>
            <person name="Theobald S."/>
            <person name="Brandl J."/>
            <person name="Frisvad J.C."/>
            <person name="Nielsen K.F."/>
            <person name="Lyhne E.K."/>
            <person name="Kogle M.E."/>
            <person name="Kuo A."/>
            <person name="Riley R."/>
            <person name="Clum A."/>
            <person name="Nolan M."/>
            <person name="Lipzen A."/>
            <person name="Salamov A."/>
            <person name="Henrissat B."/>
            <person name="Wiebenga A."/>
            <person name="De vries R.P."/>
            <person name="Grigoriev I.V."/>
            <person name="Mortensen U.H."/>
            <person name="Andersen M.R."/>
            <person name="Baker S.E."/>
        </authorList>
    </citation>
    <scope>NUCLEOTIDE SEQUENCE</scope>
    <source>
        <strain evidence="21">IBT 28561</strain>
    </source>
</reference>
<dbReference type="AlphaFoldDB" id="A0A2I1DE77"/>
<evidence type="ECO:0000313" key="21">
    <source>
        <dbReference type="EMBL" id="PKY08192.1"/>
    </source>
</evidence>
<dbReference type="GeneID" id="36546009"/>
<dbReference type="GO" id="GO:0007059">
    <property type="term" value="P:chromosome segregation"/>
    <property type="evidence" value="ECO:0007669"/>
    <property type="project" value="UniProtKB-KW"/>
</dbReference>
<keyword evidence="20" id="KW-1133">Transmembrane helix</keyword>
<evidence type="ECO:0000256" key="13">
    <source>
        <dbReference type="ARBA" id="ARBA00023212"/>
    </source>
</evidence>
<sequence>MAFRSTAEEMERLQLSDEDTEDLWDSPSKRGAKKQNRTPPVEESTTPPPKTSRDSGTLFDRQEAREAALQNELRSVRHINEVIEGLLGSLDCAKGNMDTVSRTVDSASTLLNTWTRILSQTEHNQRLILNPNWQGAVQDAADMESEELVRQQAAERRERELQQQREAVARRAQEEERRRAQGSTARGTRGTTRGRVPSTLGRTPSVSYKAPGASRTTTSSTTRGSTTTTRRPVSGIARGSGVTRGRGRDSPFRLRLRLKPPRQLRVKCCIFALRATSTTRNELRPLPGRVARGRAGVLANAAGRQVPPNVRSPRGSPPVPGVASPGHFAPPGPIATSGLGNTGFGNDVESGRWNMGAFETSLPIRMDYEAMLAYLLLPPAGGVFLLLVEHKSDYVRFHAWQSSMLFTAIFIIHLLFSWSSFFSWLFFLCDLVLIGFLSMRAYRDVDTLEHFEVPIFGRLANNFVDDE</sequence>
<dbReference type="GO" id="GO:0051301">
    <property type="term" value="P:cell division"/>
    <property type="evidence" value="ECO:0007669"/>
    <property type="project" value="UniProtKB-KW"/>
</dbReference>
<evidence type="ECO:0000256" key="20">
    <source>
        <dbReference type="SAM" id="Phobius"/>
    </source>
</evidence>
<dbReference type="GO" id="GO:0005874">
    <property type="term" value="C:microtubule"/>
    <property type="evidence" value="ECO:0007669"/>
    <property type="project" value="UniProtKB-KW"/>
</dbReference>
<organism evidence="21 22">
    <name type="scientific">Aspergillus campestris (strain IBT 28561)</name>
    <dbReference type="NCBI Taxonomy" id="1392248"/>
    <lineage>
        <taxon>Eukaryota</taxon>
        <taxon>Fungi</taxon>
        <taxon>Dikarya</taxon>
        <taxon>Ascomycota</taxon>
        <taxon>Pezizomycotina</taxon>
        <taxon>Eurotiomycetes</taxon>
        <taxon>Eurotiomycetidae</taxon>
        <taxon>Eurotiales</taxon>
        <taxon>Aspergillaceae</taxon>
        <taxon>Aspergillus</taxon>
        <taxon>Aspergillus subgen. Circumdati</taxon>
    </lineage>
</organism>
<evidence type="ECO:0000256" key="4">
    <source>
        <dbReference type="ARBA" id="ARBA00005366"/>
    </source>
</evidence>
<feature type="compositionally biased region" description="Low complexity" evidence="19">
    <location>
        <begin position="181"/>
        <end position="195"/>
    </location>
</feature>
<evidence type="ECO:0000256" key="1">
    <source>
        <dbReference type="ARBA" id="ARBA00004123"/>
    </source>
</evidence>